<keyword evidence="8" id="KW-0862">Zinc</keyword>
<evidence type="ECO:0000256" key="9">
    <source>
        <dbReference type="ARBA" id="ARBA00022840"/>
    </source>
</evidence>
<dbReference type="EMBL" id="CP107523">
    <property type="protein sequence ID" value="UYN55890.1"/>
    <property type="molecule type" value="Genomic_DNA"/>
</dbReference>
<reference evidence="13" key="1">
    <citation type="submission" date="2022-10" db="EMBL/GenBank/DDBJ databases">
        <title>Comparative genomic analysis and in-vitro probiotic properties of the potential probiotic L. chiayiensis AACE 3.</title>
        <authorList>
            <person name="Kang X."/>
        </authorList>
    </citation>
    <scope>NUCLEOTIDE SEQUENCE</scope>
    <source>
        <strain evidence="13">AACE 3</strain>
    </source>
</reference>
<dbReference type="Pfam" id="PF13177">
    <property type="entry name" value="DNA_pol3_delta2"/>
    <property type="match status" value="1"/>
</dbReference>
<keyword evidence="5" id="KW-0235">DNA replication</keyword>
<dbReference type="RefSeq" id="WP_213224066.1">
    <property type="nucleotide sequence ID" value="NZ_CP074378.1"/>
</dbReference>
<keyword evidence="9" id="KW-0067">ATP-binding</keyword>
<accession>A0ABY6H677</accession>
<dbReference type="SUPFAM" id="SSF52540">
    <property type="entry name" value="P-loop containing nucleoside triphosphate hydrolases"/>
    <property type="match status" value="1"/>
</dbReference>
<dbReference type="Pfam" id="PF22608">
    <property type="entry name" value="DNAX_ATPase_lid"/>
    <property type="match status" value="1"/>
</dbReference>
<dbReference type="InterPro" id="IPR001270">
    <property type="entry name" value="ClpA/B"/>
</dbReference>
<keyword evidence="7" id="KW-0547">Nucleotide-binding</keyword>
<keyword evidence="6" id="KW-0479">Metal-binding</keyword>
<evidence type="ECO:0000256" key="6">
    <source>
        <dbReference type="ARBA" id="ARBA00022723"/>
    </source>
</evidence>
<evidence type="ECO:0000256" key="3">
    <source>
        <dbReference type="ARBA" id="ARBA00022679"/>
    </source>
</evidence>
<dbReference type="SUPFAM" id="SSF48019">
    <property type="entry name" value="post-AAA+ oligomerization domain-like"/>
    <property type="match status" value="1"/>
</dbReference>
<dbReference type="NCBIfam" id="NF004046">
    <property type="entry name" value="PRK05563.1"/>
    <property type="match status" value="1"/>
</dbReference>
<evidence type="ECO:0000256" key="7">
    <source>
        <dbReference type="ARBA" id="ARBA00022741"/>
    </source>
</evidence>
<comment type="similarity">
    <text evidence="1">Belongs to the DnaX/STICHEL family.</text>
</comment>
<evidence type="ECO:0000313" key="13">
    <source>
        <dbReference type="EMBL" id="UYN55890.1"/>
    </source>
</evidence>
<evidence type="ECO:0000256" key="10">
    <source>
        <dbReference type="ARBA" id="ARBA00022932"/>
    </source>
</evidence>
<dbReference type="Pfam" id="PF12169">
    <property type="entry name" value="DNA_pol3_gamma3"/>
    <property type="match status" value="1"/>
</dbReference>
<dbReference type="InterPro" id="IPR022754">
    <property type="entry name" value="DNA_pol_III_gamma-3"/>
</dbReference>
<proteinExistence type="inferred from homology"/>
<dbReference type="PANTHER" id="PTHR11669">
    <property type="entry name" value="REPLICATION FACTOR C / DNA POLYMERASE III GAMMA-TAU SUBUNIT"/>
    <property type="match status" value="1"/>
</dbReference>
<dbReference type="InterPro" id="IPR003593">
    <property type="entry name" value="AAA+_ATPase"/>
</dbReference>
<sequence length="566" mass="62284">MSYQALYRVWRPQQFQDVIGQDAITKTLKNALITGQTSHAYLFTGPRGTGKTSVAKILAKALNCLHLKDGEPDNTCEICQAINDGSLTDVIEIDAASNNGVDEIRDIRDKAKYAPTRARVKVYIIDEVHMLSSGAFNALLKTLEEPPAHVVFILATTEPHKIPATIISRTQRFDFRRITPEDIVKRMRFILDDKKITYDDAALKVIAKAAEGGMRDALSILDQVLSFGDNHVTTEDALDVTGGVTTAVLGKYLAAVLAKDHAQALKMIEDLLAAGKDAGRLIEDLIEYLRDLLVNQQAPSLLGDLEKSLLDDQFKILSENFKPAQIYHMIDVLNNTQQQLRMTNHPEIYLEVATVRLSETVTPAAAPAVAEPADSPKLDQLSAKVKQLSEQFKRVEANGGTVPPPTRTRKHVKAKASHVNRKAIYPILGAATKQDLTNLKDVWPDLLGMLSITKRAMMKVSEPVAASPDGVIVSFDYDILVERAMNDAALMTELENGLQKLTGKQPKIVLVQSDVWPTIRKDYIQELKAPAAKGKSADAKPKTSPLVDKMTELFGKDAPNVTIKND</sequence>
<dbReference type="InterPro" id="IPR027417">
    <property type="entry name" value="P-loop_NTPase"/>
</dbReference>
<evidence type="ECO:0000256" key="1">
    <source>
        <dbReference type="ARBA" id="ARBA00006360"/>
    </source>
</evidence>
<dbReference type="GO" id="GO:0003887">
    <property type="term" value="F:DNA-directed DNA polymerase activity"/>
    <property type="evidence" value="ECO:0007669"/>
    <property type="project" value="UniProtKB-EC"/>
</dbReference>
<dbReference type="CDD" id="cd00009">
    <property type="entry name" value="AAA"/>
    <property type="match status" value="1"/>
</dbReference>
<dbReference type="SMART" id="SM00382">
    <property type="entry name" value="AAA"/>
    <property type="match status" value="1"/>
</dbReference>
<evidence type="ECO:0000313" key="14">
    <source>
        <dbReference type="Proteomes" id="UP001164790"/>
    </source>
</evidence>
<keyword evidence="4 13" id="KW-0548">Nucleotidyltransferase</keyword>
<dbReference type="InterPro" id="IPR045085">
    <property type="entry name" value="HLD_clamp_pol_III_gamma_tau"/>
</dbReference>
<evidence type="ECO:0000256" key="4">
    <source>
        <dbReference type="ARBA" id="ARBA00022695"/>
    </source>
</evidence>
<evidence type="ECO:0000256" key="2">
    <source>
        <dbReference type="ARBA" id="ARBA00012417"/>
    </source>
</evidence>
<dbReference type="InterPro" id="IPR050238">
    <property type="entry name" value="DNA_Rep/Repair_Clamp_Loader"/>
</dbReference>
<keyword evidence="10" id="KW-0239">DNA-directed DNA polymerase</keyword>
<name>A0ABY6H677_9LACO</name>
<dbReference type="CDD" id="cd18137">
    <property type="entry name" value="HLD_clamp_pol_III_gamma_tau"/>
    <property type="match status" value="1"/>
</dbReference>
<dbReference type="NCBIfam" id="TIGR02397">
    <property type="entry name" value="dnaX_nterm"/>
    <property type="match status" value="1"/>
</dbReference>
<evidence type="ECO:0000256" key="11">
    <source>
        <dbReference type="ARBA" id="ARBA00049244"/>
    </source>
</evidence>
<dbReference type="Gene3D" id="1.10.8.60">
    <property type="match status" value="1"/>
</dbReference>
<dbReference type="InterPro" id="IPR008921">
    <property type="entry name" value="DNA_pol3_clamp-load_cplx_C"/>
</dbReference>
<protein>
    <recommendedName>
        <fullName evidence="2">DNA-directed DNA polymerase</fullName>
        <ecNumber evidence="2">2.7.7.7</ecNumber>
    </recommendedName>
</protein>
<evidence type="ECO:0000259" key="12">
    <source>
        <dbReference type="SMART" id="SM00382"/>
    </source>
</evidence>
<evidence type="ECO:0000256" key="5">
    <source>
        <dbReference type="ARBA" id="ARBA00022705"/>
    </source>
</evidence>
<dbReference type="PANTHER" id="PTHR11669:SF0">
    <property type="entry name" value="PROTEIN STICHEL-LIKE 2"/>
    <property type="match status" value="1"/>
</dbReference>
<dbReference type="Gene3D" id="3.40.50.300">
    <property type="entry name" value="P-loop containing nucleotide triphosphate hydrolases"/>
    <property type="match status" value="1"/>
</dbReference>
<comment type="catalytic activity">
    <reaction evidence="11">
        <text>DNA(n) + a 2'-deoxyribonucleoside 5'-triphosphate = DNA(n+1) + diphosphate</text>
        <dbReference type="Rhea" id="RHEA:22508"/>
        <dbReference type="Rhea" id="RHEA-COMP:17339"/>
        <dbReference type="Rhea" id="RHEA-COMP:17340"/>
        <dbReference type="ChEBI" id="CHEBI:33019"/>
        <dbReference type="ChEBI" id="CHEBI:61560"/>
        <dbReference type="ChEBI" id="CHEBI:173112"/>
        <dbReference type="EC" id="2.7.7.7"/>
    </reaction>
</comment>
<keyword evidence="14" id="KW-1185">Reference proteome</keyword>
<dbReference type="PRINTS" id="PR00300">
    <property type="entry name" value="CLPPROTEASEA"/>
</dbReference>
<dbReference type="EC" id="2.7.7.7" evidence="2"/>
<keyword evidence="3 13" id="KW-0808">Transferase</keyword>
<evidence type="ECO:0000256" key="8">
    <source>
        <dbReference type="ARBA" id="ARBA00022833"/>
    </source>
</evidence>
<dbReference type="Proteomes" id="UP001164790">
    <property type="component" value="Chromosome"/>
</dbReference>
<feature type="domain" description="AAA+ ATPase" evidence="12">
    <location>
        <begin position="37"/>
        <end position="179"/>
    </location>
</feature>
<dbReference type="Gene3D" id="1.20.272.10">
    <property type="match status" value="1"/>
</dbReference>
<gene>
    <name evidence="13" type="primary">dnaX</name>
    <name evidence="13" type="ORF">OFW50_10420</name>
</gene>
<dbReference type="InterPro" id="IPR012763">
    <property type="entry name" value="DNA_pol_III_sug/sutau_N"/>
</dbReference>
<organism evidence="13 14">
    <name type="scientific">Lacticaseibacillus chiayiensis</name>
    <dbReference type="NCBI Taxonomy" id="2100821"/>
    <lineage>
        <taxon>Bacteria</taxon>
        <taxon>Bacillati</taxon>
        <taxon>Bacillota</taxon>
        <taxon>Bacilli</taxon>
        <taxon>Lactobacillales</taxon>
        <taxon>Lactobacillaceae</taxon>
        <taxon>Lacticaseibacillus</taxon>
    </lineage>
</organism>